<name>A0A1Y0IBT6_9GAMM</name>
<sequence>MVICSLSLVDESKEPRHFFTRASLVSDWSHVKQISGMPDHPNKNINFHCTTGLGVPHIYGGR</sequence>
<reference evidence="1 2" key="1">
    <citation type="submission" date="2017-05" db="EMBL/GenBank/DDBJ databases">
        <title>Genomic insights into alkan degradation activity of Oleiphilus messinensis.</title>
        <authorList>
            <person name="Kozyavkin S.A."/>
            <person name="Slesarev A.I."/>
            <person name="Golyshin P.N."/>
            <person name="Korzhenkov A."/>
            <person name="Golyshina O.N."/>
            <person name="Toshchakov S.V."/>
        </authorList>
    </citation>
    <scope>NUCLEOTIDE SEQUENCE [LARGE SCALE GENOMIC DNA]</scope>
    <source>
        <strain evidence="1 2">ME102</strain>
    </source>
</reference>
<proteinExistence type="predicted"/>
<dbReference type="EMBL" id="CP021425">
    <property type="protein sequence ID" value="ARU57987.1"/>
    <property type="molecule type" value="Genomic_DNA"/>
</dbReference>
<evidence type="ECO:0000313" key="1">
    <source>
        <dbReference type="EMBL" id="ARU57987.1"/>
    </source>
</evidence>
<dbReference type="AlphaFoldDB" id="A0A1Y0IBT6"/>
<keyword evidence="2" id="KW-1185">Reference proteome</keyword>
<evidence type="ECO:0000313" key="2">
    <source>
        <dbReference type="Proteomes" id="UP000196027"/>
    </source>
</evidence>
<gene>
    <name evidence="1" type="ORF">OLMES_3968</name>
</gene>
<dbReference type="KEGG" id="ome:OLMES_3968"/>
<organism evidence="1 2">
    <name type="scientific">Oleiphilus messinensis</name>
    <dbReference type="NCBI Taxonomy" id="141451"/>
    <lineage>
        <taxon>Bacteria</taxon>
        <taxon>Pseudomonadati</taxon>
        <taxon>Pseudomonadota</taxon>
        <taxon>Gammaproteobacteria</taxon>
        <taxon>Oceanospirillales</taxon>
        <taxon>Oleiphilaceae</taxon>
        <taxon>Oleiphilus</taxon>
    </lineage>
</organism>
<dbReference type="Proteomes" id="UP000196027">
    <property type="component" value="Chromosome"/>
</dbReference>
<accession>A0A1Y0IBT6</accession>
<protein>
    <submittedName>
        <fullName evidence="1">Uncharacterized protein</fullName>
    </submittedName>
</protein>